<keyword evidence="2" id="KW-1185">Reference proteome</keyword>
<dbReference type="Gene3D" id="3.40.50.2000">
    <property type="entry name" value="Glycogen Phosphorylase B"/>
    <property type="match status" value="2"/>
</dbReference>
<dbReference type="SUPFAM" id="SSF53756">
    <property type="entry name" value="UDP-Glycosyltransferase/glycogen phosphorylase"/>
    <property type="match status" value="1"/>
</dbReference>
<evidence type="ECO:0000313" key="2">
    <source>
        <dbReference type="Proteomes" id="UP000190961"/>
    </source>
</evidence>
<dbReference type="STRING" id="688867.SAMN05660236_1304"/>
<dbReference type="EMBL" id="FUZU01000001">
    <property type="protein sequence ID" value="SKC53082.1"/>
    <property type="molecule type" value="Genomic_DNA"/>
</dbReference>
<sequence>MEKKVLIITYYWPPSGGSGVQRWLKFIKYLPSFGWKPYVFTPENPAFAIRDESLLKDVPAEAEVIHFPIWEPYEAFFKLSGLLGSKKSAKPTDLVSGKKKSLFQNVSTWIRGNFFIPDPRVFWVKPSVKFLQKYIHDNNIHTIITTGPPHSIHLIGLRLKKKNPALKWFADFRDPWSDWGLLDSLMVGGIARKLHRKLEAQVMKTADEVITITPFYVRKFEKLSGRNVRLLTNGFDEDDFKNLVVQKSSRFIIRHAGIVNEKCDPRPFMLAVKELLSEHDAFKAVVQIDFVGEVHPDFKSFVVKDNALNAITTFTSTIPHKQLMKLYGEAAILLLVLTGYKDGEGFLPGKLFEYLATGLPILGVGPEQGDAASLLKSTGAGAMIDGEQKSAIKTYLVNAFEAWSKTEAPSRPTGFQEYSRRRITKTLTELL</sequence>
<reference evidence="1 2" key="1">
    <citation type="submission" date="2017-02" db="EMBL/GenBank/DDBJ databases">
        <authorList>
            <person name="Peterson S.W."/>
        </authorList>
    </citation>
    <scope>NUCLEOTIDE SEQUENCE [LARGE SCALE GENOMIC DNA]</scope>
    <source>
        <strain evidence="1 2">DSM 25262</strain>
    </source>
</reference>
<protein>
    <submittedName>
        <fullName evidence="1">Uncharacterized protein</fullName>
    </submittedName>
</protein>
<dbReference type="AlphaFoldDB" id="A0A1T5JP19"/>
<accession>A0A1T5JP19</accession>
<gene>
    <name evidence="1" type="ORF">SAMN05660236_1304</name>
</gene>
<dbReference type="OrthoDB" id="9794575at2"/>
<evidence type="ECO:0000313" key="1">
    <source>
        <dbReference type="EMBL" id="SKC53082.1"/>
    </source>
</evidence>
<name>A0A1T5JP19_9BACT</name>
<organism evidence="1 2">
    <name type="scientific">Ohtaekwangia koreensis</name>
    <dbReference type="NCBI Taxonomy" id="688867"/>
    <lineage>
        <taxon>Bacteria</taxon>
        <taxon>Pseudomonadati</taxon>
        <taxon>Bacteroidota</taxon>
        <taxon>Cytophagia</taxon>
        <taxon>Cytophagales</taxon>
        <taxon>Fulvivirgaceae</taxon>
        <taxon>Ohtaekwangia</taxon>
    </lineage>
</organism>
<dbReference type="Proteomes" id="UP000190961">
    <property type="component" value="Unassembled WGS sequence"/>
</dbReference>
<dbReference type="RefSeq" id="WP_079685853.1">
    <property type="nucleotide sequence ID" value="NZ_FUZU01000001.1"/>
</dbReference>
<proteinExistence type="predicted"/>